<evidence type="ECO:0000256" key="1">
    <source>
        <dbReference type="SAM" id="MobiDB-lite"/>
    </source>
</evidence>
<reference evidence="3 4" key="1">
    <citation type="journal article" date="2014" name="Nat. Commun.">
        <title>Klebsormidium flaccidum genome reveals primary factors for plant terrestrial adaptation.</title>
        <authorList>
            <person name="Hori K."/>
            <person name="Maruyama F."/>
            <person name="Fujisawa T."/>
            <person name="Togashi T."/>
            <person name="Yamamoto N."/>
            <person name="Seo M."/>
            <person name="Sato S."/>
            <person name="Yamada T."/>
            <person name="Mori H."/>
            <person name="Tajima N."/>
            <person name="Moriyama T."/>
            <person name="Ikeuchi M."/>
            <person name="Watanabe M."/>
            <person name="Wada H."/>
            <person name="Kobayashi K."/>
            <person name="Saito M."/>
            <person name="Masuda T."/>
            <person name="Sasaki-Sekimoto Y."/>
            <person name="Mashiguchi K."/>
            <person name="Awai K."/>
            <person name="Shimojima M."/>
            <person name="Masuda S."/>
            <person name="Iwai M."/>
            <person name="Nobusawa T."/>
            <person name="Narise T."/>
            <person name="Kondo S."/>
            <person name="Saito H."/>
            <person name="Sato R."/>
            <person name="Murakawa M."/>
            <person name="Ihara Y."/>
            <person name="Oshima-Yamada Y."/>
            <person name="Ohtaka K."/>
            <person name="Satoh M."/>
            <person name="Sonobe K."/>
            <person name="Ishii M."/>
            <person name="Ohtani R."/>
            <person name="Kanamori-Sato M."/>
            <person name="Honoki R."/>
            <person name="Miyazaki D."/>
            <person name="Mochizuki H."/>
            <person name="Umetsu J."/>
            <person name="Higashi K."/>
            <person name="Shibata D."/>
            <person name="Kamiya Y."/>
            <person name="Sato N."/>
            <person name="Nakamura Y."/>
            <person name="Tabata S."/>
            <person name="Ida S."/>
            <person name="Kurokawa K."/>
            <person name="Ohta H."/>
        </authorList>
    </citation>
    <scope>NUCLEOTIDE SEQUENCE [LARGE SCALE GENOMIC DNA]</scope>
    <source>
        <strain evidence="3 4">NIES-2285</strain>
    </source>
</reference>
<dbReference type="Pfam" id="PF10539">
    <property type="entry name" value="Dev_Cell_Death"/>
    <property type="match status" value="1"/>
</dbReference>
<evidence type="ECO:0000259" key="2">
    <source>
        <dbReference type="PROSITE" id="PS51222"/>
    </source>
</evidence>
<evidence type="ECO:0000313" key="3">
    <source>
        <dbReference type="EMBL" id="GAQ80717.1"/>
    </source>
</evidence>
<proteinExistence type="predicted"/>
<dbReference type="AlphaFoldDB" id="A0A1Y1HW27"/>
<sequence length="307" mass="33686">MGPNNQDRRFKSLPPAESLPRNEPLGGYIFVCNNDTMEDDLRRRLFGLPQRYRDSVRAIQPGLPLFLYNYTTHQLHGVYEATSFGGSNLDPNAWEDKKTKGESRFPAQVRIKVRKQCSPLDEDHFRPILHHYDGPKFRLQLSVQETLNLLDLFDAVTSSAPTTPTAAGGTPPATSPSPIPPPANRAVYNGLSLVKNESRIMGPFPFSGSPPATSRGPFANVTFGRVTAADVTFGDVAFANVSYPESPPGPYFPFYGESYPPANGKLYGAGSAMDVNYARSFPPGVSTGQKSFEMASYARVMRPLSMV</sequence>
<dbReference type="PANTHER" id="PTHR46034">
    <property type="match status" value="1"/>
</dbReference>
<keyword evidence="4" id="KW-1185">Reference proteome</keyword>
<accession>A0A1Y1HW27</accession>
<evidence type="ECO:0000313" key="4">
    <source>
        <dbReference type="Proteomes" id="UP000054558"/>
    </source>
</evidence>
<dbReference type="InterPro" id="IPR013989">
    <property type="entry name" value="Dev_and_cell_death_domain"/>
</dbReference>
<dbReference type="STRING" id="105231.A0A1Y1HW27"/>
<protein>
    <recommendedName>
        <fullName evidence="2">DCD domain-containing protein</fullName>
    </recommendedName>
</protein>
<dbReference type="EMBL" id="DF237009">
    <property type="protein sequence ID" value="GAQ80717.1"/>
    <property type="molecule type" value="Genomic_DNA"/>
</dbReference>
<name>A0A1Y1HW27_KLENI</name>
<dbReference type="Gene3D" id="3.10.590.10">
    <property type="entry name" value="ph1033 like domains"/>
    <property type="match status" value="1"/>
</dbReference>
<feature type="domain" description="DCD" evidence="2">
    <location>
        <begin position="23"/>
        <end position="155"/>
    </location>
</feature>
<dbReference type="PANTHER" id="PTHR46034:SF12">
    <property type="entry name" value="B2 PROTEIN"/>
    <property type="match status" value="1"/>
</dbReference>
<organism evidence="3 4">
    <name type="scientific">Klebsormidium nitens</name>
    <name type="common">Green alga</name>
    <name type="synonym">Ulothrix nitens</name>
    <dbReference type="NCBI Taxonomy" id="105231"/>
    <lineage>
        <taxon>Eukaryota</taxon>
        <taxon>Viridiplantae</taxon>
        <taxon>Streptophyta</taxon>
        <taxon>Klebsormidiophyceae</taxon>
        <taxon>Klebsormidiales</taxon>
        <taxon>Klebsormidiaceae</taxon>
        <taxon>Klebsormidium</taxon>
    </lineage>
</organism>
<dbReference type="OrthoDB" id="2018037at2759"/>
<dbReference type="InterPro" id="IPR044832">
    <property type="entry name" value="NRP-like"/>
</dbReference>
<gene>
    <name evidence="3" type="ORF">KFL_000600340</name>
</gene>
<dbReference type="Proteomes" id="UP000054558">
    <property type="component" value="Unassembled WGS sequence"/>
</dbReference>
<feature type="region of interest" description="Disordered" evidence="1">
    <location>
        <begin position="161"/>
        <end position="180"/>
    </location>
</feature>
<dbReference type="SMART" id="SM00767">
    <property type="entry name" value="DCD"/>
    <property type="match status" value="1"/>
</dbReference>
<dbReference type="GO" id="GO:0034976">
    <property type="term" value="P:response to endoplasmic reticulum stress"/>
    <property type="evidence" value="ECO:0007669"/>
    <property type="project" value="InterPro"/>
</dbReference>
<dbReference type="PROSITE" id="PS51222">
    <property type="entry name" value="DCD"/>
    <property type="match status" value="1"/>
</dbReference>
<feature type="compositionally biased region" description="Low complexity" evidence="1">
    <location>
        <begin position="161"/>
        <end position="172"/>
    </location>
</feature>